<evidence type="ECO:0000256" key="7">
    <source>
        <dbReference type="PIRSR" id="PIRSR005604-2"/>
    </source>
</evidence>
<dbReference type="GO" id="GO:0048046">
    <property type="term" value="C:apoplast"/>
    <property type="evidence" value="ECO:0007669"/>
    <property type="project" value="UniProtKB-SubCell"/>
</dbReference>
<dbReference type="PROSITE" id="PS51762">
    <property type="entry name" value="GH16_2"/>
    <property type="match status" value="1"/>
</dbReference>
<keyword evidence="4" id="KW-0325">Glycoprotein</keyword>
<sequence length="359" mass="39308">MRDSSVDMHGWRAQLDGLNTIKRAHNARTVPTRSCYNIALERVENMSRPLLVVMAAAAIVVVACCFAACPVGAGASAGGFYENFEVKWGTDPDPDRRVEIVDGGRLVTLTLNNVSGSGFQSRDAFLFGEFTMEMKLVPGDSAGTVTTFYLTSKDPTAVGDGHDEIDFEFLGNVSGEPYLMQTNVFAQGVGGREQRSYLWFDPTEDFHNYTILWNPLNIIFSVDGVPVRVFRNQEANGVPYLTRRAMKVHATIWDGDTWATRGGRVKIDWAHAPFVASYGTYASSACVSAAGDGDGDEDVPSAFCCPGDAASWMARRLGPDGERAVAWARDKYMVMDYCDDPWNLGRPAECDMDRLASAV</sequence>
<dbReference type="Gene3D" id="2.60.120.200">
    <property type="match status" value="1"/>
</dbReference>
<dbReference type="GO" id="GO:0071555">
    <property type="term" value="P:cell wall organization"/>
    <property type="evidence" value="ECO:0007669"/>
    <property type="project" value="UniProtKB-KW"/>
</dbReference>
<dbReference type="PROSITE" id="PS01034">
    <property type="entry name" value="GH16_1"/>
    <property type="match status" value="1"/>
</dbReference>
<dbReference type="Proteomes" id="UP000011116">
    <property type="component" value="Chromosome 2H"/>
</dbReference>
<feature type="active site" description="Nucleophile" evidence="6">
    <location>
        <position position="164"/>
    </location>
</feature>
<dbReference type="InterPro" id="IPR016455">
    <property type="entry name" value="XTH"/>
</dbReference>
<keyword evidence="12" id="KW-1185">Reference proteome</keyword>
<keyword evidence="8" id="KW-0134">Cell wall</keyword>
<reference evidence="11" key="2">
    <citation type="submission" date="2020-10" db="EMBL/GenBank/DDBJ databases">
        <authorList>
            <person name="Scholz U."/>
            <person name="Mascher M."/>
            <person name="Fiebig A."/>
        </authorList>
    </citation>
    <scope>NUCLEOTIDE SEQUENCE [LARGE SCALE GENOMIC DNA]</scope>
    <source>
        <strain evidence="11">cv. Morex</strain>
    </source>
</reference>
<evidence type="ECO:0000256" key="4">
    <source>
        <dbReference type="ARBA" id="ARBA00023180"/>
    </source>
</evidence>
<keyword evidence="1 8" id="KW-0808">Transferase</keyword>
<dbReference type="Pfam" id="PF06955">
    <property type="entry name" value="XET_C"/>
    <property type="match status" value="1"/>
</dbReference>
<dbReference type="PIRSF" id="PIRSF005604">
    <property type="entry name" value="XET"/>
    <property type="match status" value="1"/>
</dbReference>
<dbReference type="SMR" id="A0A8I6XGH9"/>
<dbReference type="Gramene" id="HORVU.MOREX.r2.2HG0159860.1">
    <property type="protein sequence ID" value="HORVU.MOREX.r2.2HG0159860.1"/>
    <property type="gene ID" value="HORVU.MOREX.r2.2HG0159860"/>
</dbReference>
<keyword evidence="9" id="KW-1133">Transmembrane helix</keyword>
<dbReference type="GO" id="GO:0009834">
    <property type="term" value="P:plant-type secondary cell wall biogenesis"/>
    <property type="evidence" value="ECO:0000318"/>
    <property type="project" value="GO_Central"/>
</dbReference>
<evidence type="ECO:0000259" key="10">
    <source>
        <dbReference type="PROSITE" id="PS51762"/>
    </source>
</evidence>
<feature type="domain" description="GH16" evidence="10">
    <location>
        <begin position="86"/>
        <end position="278"/>
    </location>
</feature>
<keyword evidence="8" id="KW-0961">Cell wall biogenesis/degradation</keyword>
<evidence type="ECO:0000313" key="12">
    <source>
        <dbReference type="Proteomes" id="UP000011116"/>
    </source>
</evidence>
<dbReference type="InterPro" id="IPR013320">
    <property type="entry name" value="ConA-like_dom_sf"/>
</dbReference>
<dbReference type="GO" id="GO:0016762">
    <property type="term" value="F:xyloglucan:xyloglucosyl transferase activity"/>
    <property type="evidence" value="ECO:0000318"/>
    <property type="project" value="GO_Central"/>
</dbReference>
<keyword evidence="8" id="KW-0964">Secreted</keyword>
<dbReference type="GO" id="GO:0009505">
    <property type="term" value="C:plant-type cell wall"/>
    <property type="evidence" value="ECO:0000318"/>
    <property type="project" value="GO_Central"/>
</dbReference>
<feature type="transmembrane region" description="Helical" evidence="9">
    <location>
        <begin position="50"/>
        <end position="73"/>
    </location>
</feature>
<protein>
    <recommendedName>
        <fullName evidence="8">Xyloglucan endotransglucosylase/hydrolase</fullName>
        <ecNumber evidence="8">2.4.1.207</ecNumber>
    </recommendedName>
</protein>
<comment type="function">
    <text evidence="8">Catalyzes xyloglucan endohydrolysis (XEH) and/or endotransglycosylation (XET). Cleaves and religates xyloglucan polymers, an essential constituent of the primary cell wall, and thereby participates in cell wall construction of growing tissues.</text>
</comment>
<evidence type="ECO:0000313" key="11">
    <source>
        <dbReference type="EnsemblPlants" id="HORVU.MOREX.r3.2HG0192890.1"/>
    </source>
</evidence>
<reference evidence="11" key="3">
    <citation type="submission" date="2022-01" db="UniProtKB">
        <authorList>
            <consortium name="EnsemblPlants"/>
        </authorList>
    </citation>
    <scope>IDENTIFICATION</scope>
    <source>
        <strain evidence="11">subsp. vulgare</strain>
    </source>
</reference>
<name>A0A8I6XGH9_HORVV</name>
<feature type="glycosylation site" description="N-linked (GlcNAc...) asparagine" evidence="7">
    <location>
        <position position="172"/>
    </location>
</feature>
<dbReference type="EnsemblPlants" id="HORVU.MOREX.r3.2HG0192890.1">
    <property type="protein sequence ID" value="HORVU.MOREX.r3.2HG0192890.1"/>
    <property type="gene ID" value="HORVU.MOREX.r3.2HG0192890"/>
</dbReference>
<reference evidence="12" key="1">
    <citation type="journal article" date="2012" name="Nature">
        <title>A physical, genetic and functional sequence assembly of the barley genome.</title>
        <authorList>
            <consortium name="The International Barley Genome Sequencing Consortium"/>
            <person name="Mayer K.F."/>
            <person name="Waugh R."/>
            <person name="Brown J.W."/>
            <person name="Schulman A."/>
            <person name="Langridge P."/>
            <person name="Platzer M."/>
            <person name="Fincher G.B."/>
            <person name="Muehlbauer G.J."/>
            <person name="Sato K."/>
            <person name="Close T.J."/>
            <person name="Wise R.P."/>
            <person name="Stein N."/>
        </authorList>
    </citation>
    <scope>NUCLEOTIDE SEQUENCE [LARGE SCALE GENOMIC DNA]</scope>
    <source>
        <strain evidence="12">cv. Morex</strain>
    </source>
</reference>
<evidence type="ECO:0000256" key="2">
    <source>
        <dbReference type="ARBA" id="ARBA00022801"/>
    </source>
</evidence>
<dbReference type="Gramene" id="HORVU.MOREX.r3.2HG0192890.1">
    <property type="protein sequence ID" value="HORVU.MOREX.r3.2HG0192890.1"/>
    <property type="gene ID" value="HORVU.MOREX.r3.2HG0192890"/>
</dbReference>
<evidence type="ECO:0000256" key="9">
    <source>
        <dbReference type="SAM" id="Phobius"/>
    </source>
</evidence>
<dbReference type="InterPro" id="IPR010713">
    <property type="entry name" value="XET_C"/>
</dbReference>
<proteinExistence type="inferred from homology"/>
<evidence type="ECO:0000256" key="1">
    <source>
        <dbReference type="ARBA" id="ARBA00022679"/>
    </source>
</evidence>
<comment type="subcellular location">
    <subcellularLocation>
        <location evidence="8">Secreted</location>
        <location evidence="8">Cell wall</location>
    </subcellularLocation>
    <subcellularLocation>
        <location evidence="8">Secreted</location>
        <location evidence="8">Extracellular space</location>
        <location evidence="8">Apoplast</location>
    </subcellularLocation>
</comment>
<keyword evidence="3" id="KW-1015">Disulfide bond</keyword>
<evidence type="ECO:0000256" key="5">
    <source>
        <dbReference type="ARBA" id="ARBA00023295"/>
    </source>
</evidence>
<evidence type="ECO:0000256" key="8">
    <source>
        <dbReference type="RuleBase" id="RU361120"/>
    </source>
</evidence>
<dbReference type="GO" id="GO:0010411">
    <property type="term" value="P:xyloglucan metabolic process"/>
    <property type="evidence" value="ECO:0000318"/>
    <property type="project" value="GO_Central"/>
</dbReference>
<evidence type="ECO:0000256" key="6">
    <source>
        <dbReference type="PIRSR" id="PIRSR005604-1"/>
    </source>
</evidence>
<dbReference type="SUPFAM" id="SSF49899">
    <property type="entry name" value="Concanavalin A-like lectins/glucanases"/>
    <property type="match status" value="1"/>
</dbReference>
<dbReference type="AlphaFoldDB" id="A0A8I6XGH9"/>
<keyword evidence="5 8" id="KW-0326">Glycosidase</keyword>
<feature type="active site" description="Proton donor" evidence="6">
    <location>
        <position position="168"/>
    </location>
</feature>
<dbReference type="EC" id="2.4.1.207" evidence="8"/>
<organism evidence="11 12">
    <name type="scientific">Hordeum vulgare subsp. vulgare</name>
    <name type="common">Domesticated barley</name>
    <dbReference type="NCBI Taxonomy" id="112509"/>
    <lineage>
        <taxon>Eukaryota</taxon>
        <taxon>Viridiplantae</taxon>
        <taxon>Streptophyta</taxon>
        <taxon>Embryophyta</taxon>
        <taxon>Tracheophyta</taxon>
        <taxon>Spermatophyta</taxon>
        <taxon>Magnoliopsida</taxon>
        <taxon>Liliopsida</taxon>
        <taxon>Poales</taxon>
        <taxon>Poaceae</taxon>
        <taxon>BOP clade</taxon>
        <taxon>Pooideae</taxon>
        <taxon>Triticodae</taxon>
        <taxon>Triticeae</taxon>
        <taxon>Hordeinae</taxon>
        <taxon>Hordeum</taxon>
    </lineage>
</organism>
<accession>A0A8I6XGH9</accession>
<dbReference type="Pfam" id="PF00722">
    <property type="entry name" value="Glyco_hydro_16"/>
    <property type="match status" value="1"/>
</dbReference>
<keyword evidence="8" id="KW-0052">Apoplast</keyword>
<dbReference type="CDD" id="cd02176">
    <property type="entry name" value="GH16_XET"/>
    <property type="match status" value="1"/>
</dbReference>
<keyword evidence="9" id="KW-0472">Membrane</keyword>
<evidence type="ECO:0000256" key="3">
    <source>
        <dbReference type="ARBA" id="ARBA00023157"/>
    </source>
</evidence>
<dbReference type="InterPro" id="IPR000757">
    <property type="entry name" value="Beta-glucanase-like"/>
</dbReference>
<dbReference type="GO" id="GO:0004553">
    <property type="term" value="F:hydrolase activity, hydrolyzing O-glycosyl compounds"/>
    <property type="evidence" value="ECO:0007669"/>
    <property type="project" value="InterPro"/>
</dbReference>
<keyword evidence="2 8" id="KW-0378">Hydrolase</keyword>
<dbReference type="InterPro" id="IPR044791">
    <property type="entry name" value="Beta-glucanase/XTH"/>
</dbReference>
<dbReference type="InterPro" id="IPR008263">
    <property type="entry name" value="GH16_AS"/>
</dbReference>
<dbReference type="PANTHER" id="PTHR31062">
    <property type="entry name" value="XYLOGLUCAN ENDOTRANSGLUCOSYLASE/HYDROLASE PROTEIN 8-RELATED"/>
    <property type="match status" value="1"/>
</dbReference>
<keyword evidence="9" id="KW-0812">Transmembrane</keyword>
<comment type="similarity">
    <text evidence="8">Belongs to the glycosyl hydrolase 16 family.</text>
</comment>
<gene>
    <name evidence="11" type="primary">LOC123427700</name>
</gene>
<comment type="PTM">
    <text evidence="8">Contains at least one intrachain disulfide bond essential for its enzymatic activity.</text>
</comment>